<evidence type="ECO:0000256" key="1">
    <source>
        <dbReference type="SAM" id="MobiDB-lite"/>
    </source>
</evidence>
<protein>
    <submittedName>
        <fullName evidence="2">Uncharacterized protein</fullName>
    </submittedName>
</protein>
<reference evidence="2" key="1">
    <citation type="submission" date="2020-03" db="EMBL/GenBank/DDBJ databases">
        <title>The deep terrestrial virosphere.</title>
        <authorList>
            <person name="Holmfeldt K."/>
            <person name="Nilsson E."/>
            <person name="Simone D."/>
            <person name="Lopez-Fernandez M."/>
            <person name="Wu X."/>
            <person name="de Brujin I."/>
            <person name="Lundin D."/>
            <person name="Andersson A."/>
            <person name="Bertilsson S."/>
            <person name="Dopson M."/>
        </authorList>
    </citation>
    <scope>NUCLEOTIDE SEQUENCE</scope>
    <source>
        <strain evidence="2">MM415A01346</strain>
    </source>
</reference>
<organism evidence="2">
    <name type="scientific">viral metagenome</name>
    <dbReference type="NCBI Taxonomy" id="1070528"/>
    <lineage>
        <taxon>unclassified sequences</taxon>
        <taxon>metagenomes</taxon>
        <taxon>organismal metagenomes</taxon>
    </lineage>
</organism>
<accession>A0A6M3K5W8</accession>
<sequence>MSNRQEYIEAISYLVPGEHPIGESEQIKAVQKAMNKHSRHRPRIVVEDVDGDGGFDYAVSGLTYWEGDFSVVRTVEYPVDDTDEDADILESEDWQIYETPDGKYLRFLNDTPAATEDMRVTYTARHTCTDDACTVADADEEAVQALAASFFCSMLAAAYAQDGDATIQADVVDHGSKADKYRQMAGDYLKEYHDHMNIRDGKPRPASANQDQDVNYPFGYDRLTHPRRER</sequence>
<name>A0A6M3K5W8_9ZZZZ</name>
<evidence type="ECO:0000313" key="2">
    <source>
        <dbReference type="EMBL" id="QJA77251.1"/>
    </source>
</evidence>
<proteinExistence type="predicted"/>
<dbReference type="EMBL" id="MT142272">
    <property type="protein sequence ID" value="QJA77251.1"/>
    <property type="molecule type" value="Genomic_DNA"/>
</dbReference>
<feature type="region of interest" description="Disordered" evidence="1">
    <location>
        <begin position="197"/>
        <end position="230"/>
    </location>
</feature>
<dbReference type="AlphaFoldDB" id="A0A6M3K5W8"/>
<gene>
    <name evidence="2" type="ORF">MM415A01346_0007</name>
</gene>